<keyword evidence="4 5" id="KW-0326">Glycosidase</keyword>
<evidence type="ECO:0000313" key="8">
    <source>
        <dbReference type="EMBL" id="MEL1264446.1"/>
    </source>
</evidence>
<evidence type="ECO:0000256" key="5">
    <source>
        <dbReference type="RuleBase" id="RU361187"/>
    </source>
</evidence>
<dbReference type="Gene3D" id="2.115.10.20">
    <property type="entry name" value="Glycosyl hydrolase domain, family 43"/>
    <property type="match status" value="1"/>
</dbReference>
<keyword evidence="3 5" id="KW-0378">Hydrolase</keyword>
<evidence type="ECO:0000256" key="6">
    <source>
        <dbReference type="SAM" id="MobiDB-lite"/>
    </source>
</evidence>
<comment type="similarity">
    <text evidence="1 5">Belongs to the glycosyl hydrolase 43 family.</text>
</comment>
<comment type="caution">
    <text evidence="8">The sequence shown here is derived from an EMBL/GenBank/DDBJ whole genome shotgun (WGS) entry which is preliminary data.</text>
</comment>
<protein>
    <submittedName>
        <fullName evidence="8">Glycoside hydrolase family 43 protein</fullName>
    </submittedName>
</protein>
<dbReference type="PANTHER" id="PTHR43817:SF1">
    <property type="entry name" value="HYDROLASE, FAMILY 43, PUTATIVE (AFU_ORTHOLOGUE AFUA_3G01660)-RELATED"/>
    <property type="match status" value="1"/>
</dbReference>
<feature type="region of interest" description="Disordered" evidence="6">
    <location>
        <begin position="311"/>
        <end position="341"/>
    </location>
</feature>
<keyword evidence="9" id="KW-1185">Reference proteome</keyword>
<proteinExistence type="inferred from homology"/>
<gene>
    <name evidence="8" type="ORF">AAD027_08695</name>
</gene>
<organism evidence="8 9">
    <name type="scientific">Pseudoxanthomonas putridarboris</name>
    <dbReference type="NCBI Taxonomy" id="752605"/>
    <lineage>
        <taxon>Bacteria</taxon>
        <taxon>Pseudomonadati</taxon>
        <taxon>Pseudomonadota</taxon>
        <taxon>Gammaproteobacteria</taxon>
        <taxon>Lysobacterales</taxon>
        <taxon>Lysobacteraceae</taxon>
        <taxon>Pseudoxanthomonas</taxon>
    </lineage>
</organism>
<feature type="signal peptide" evidence="7">
    <location>
        <begin position="1"/>
        <end position="19"/>
    </location>
</feature>
<accession>A0ABU9IZN9</accession>
<dbReference type="EMBL" id="JBBWWT010000003">
    <property type="protein sequence ID" value="MEL1264446.1"/>
    <property type="molecule type" value="Genomic_DNA"/>
</dbReference>
<dbReference type="RefSeq" id="WP_341725626.1">
    <property type="nucleotide sequence ID" value="NZ_JBBWWT010000003.1"/>
</dbReference>
<sequence>MSKWPTRLMMMLLMTPALGAQGGEGQTFENPLLPSGPDPWIVRDGDAYFYMSTHGNRLTIRKTADLTRLAEVEEITVWRPPASGPNAISIWAPELHRIDGRWYIYYTAAASGHDDDDHRGVFVLENEHADPTQGAWRDRGQLKTAHPGIDGTAFVHGGKRYFVYSPYVGPDSVLAIVAMSNPWTLVGEETIIARPDQTWERQGGRQILEGPEFLSGPRGDLFLSYSSSACWSDDYAIGLLHAPAGSDPLDAAAWRKLPRPILAKNPAQNVYAPGHNGFFHSPDGQVWIVYHANSGPDMKCTAKRSPRIQRVEWTPDGVPSIEPPTGAGVKLAAPQPANSTR</sequence>
<dbReference type="PANTHER" id="PTHR43817">
    <property type="entry name" value="GLYCOSYL HYDROLASE"/>
    <property type="match status" value="1"/>
</dbReference>
<dbReference type="Proteomes" id="UP001459204">
    <property type="component" value="Unassembled WGS sequence"/>
</dbReference>
<feature type="chain" id="PRO_5047024875" evidence="7">
    <location>
        <begin position="20"/>
        <end position="341"/>
    </location>
</feature>
<dbReference type="InterPro" id="IPR006710">
    <property type="entry name" value="Glyco_hydro_43"/>
</dbReference>
<evidence type="ECO:0000256" key="2">
    <source>
        <dbReference type="ARBA" id="ARBA00022729"/>
    </source>
</evidence>
<reference evidence="8 9" key="1">
    <citation type="submission" date="2024-04" db="EMBL/GenBank/DDBJ databases">
        <title>Draft genome sequence of Pseudoxanthomonas putridarboris WD12.</title>
        <authorList>
            <person name="Oh J."/>
        </authorList>
    </citation>
    <scope>NUCLEOTIDE SEQUENCE [LARGE SCALE GENOMIC DNA]</scope>
    <source>
        <strain evidence="8 9">WD12</strain>
    </source>
</reference>
<dbReference type="SUPFAM" id="SSF75005">
    <property type="entry name" value="Arabinanase/levansucrase/invertase"/>
    <property type="match status" value="1"/>
</dbReference>
<evidence type="ECO:0000256" key="1">
    <source>
        <dbReference type="ARBA" id="ARBA00009865"/>
    </source>
</evidence>
<dbReference type="CDD" id="cd18820">
    <property type="entry name" value="GH43_LbAraf43-like"/>
    <property type="match status" value="1"/>
</dbReference>
<name>A0ABU9IZN9_9GAMM</name>
<evidence type="ECO:0000256" key="3">
    <source>
        <dbReference type="ARBA" id="ARBA00022801"/>
    </source>
</evidence>
<keyword evidence="2 7" id="KW-0732">Signal</keyword>
<dbReference type="Pfam" id="PF04616">
    <property type="entry name" value="Glyco_hydro_43"/>
    <property type="match status" value="1"/>
</dbReference>
<evidence type="ECO:0000313" key="9">
    <source>
        <dbReference type="Proteomes" id="UP001459204"/>
    </source>
</evidence>
<dbReference type="GO" id="GO:0016787">
    <property type="term" value="F:hydrolase activity"/>
    <property type="evidence" value="ECO:0007669"/>
    <property type="project" value="UniProtKB-KW"/>
</dbReference>
<evidence type="ECO:0000256" key="4">
    <source>
        <dbReference type="ARBA" id="ARBA00023295"/>
    </source>
</evidence>
<evidence type="ECO:0000256" key="7">
    <source>
        <dbReference type="SAM" id="SignalP"/>
    </source>
</evidence>
<dbReference type="InterPro" id="IPR023296">
    <property type="entry name" value="Glyco_hydro_beta-prop_sf"/>
</dbReference>